<keyword evidence="2" id="KW-1185">Reference proteome</keyword>
<dbReference type="Gene3D" id="3.30.930.20">
    <property type="entry name" value="Protein of unknown function DUF1054"/>
    <property type="match status" value="1"/>
</dbReference>
<dbReference type="InterPro" id="IPR053707">
    <property type="entry name" value="UPF0637_domain_sf"/>
</dbReference>
<dbReference type="InterPro" id="IPR009403">
    <property type="entry name" value="UPF0637"/>
</dbReference>
<dbReference type="EMBL" id="AZCX01000004">
    <property type="protein sequence ID" value="KRK48251.1"/>
    <property type="molecule type" value="Genomic_DNA"/>
</dbReference>
<sequence length="192" mass="21741">MFEDPTLAGRMGGIKSEIDPKFEAIAPLISDWLGASATHIAQHLRRHKNPPMNTWIAFNEQFRGYKMTPHLMLGFWDDRLFVWLACLAEASQRQWLASQLETQLPELATLDAAFQVSGNHMAKASAPLTLANSEVVLARYRQIKQADFLVGRQWFRGESVFQDEGTQQAELHKTVRALQPFYALLQGGEQKS</sequence>
<comment type="caution">
    <text evidence="1">The sequence shown here is derived from an EMBL/GenBank/DDBJ whole genome shotgun (WGS) entry which is preliminary data.</text>
</comment>
<dbReference type="Proteomes" id="UP000050911">
    <property type="component" value="Unassembled WGS sequence"/>
</dbReference>
<dbReference type="STRING" id="1302272.FC96_GL001991"/>
<evidence type="ECO:0000313" key="2">
    <source>
        <dbReference type="Proteomes" id="UP000050911"/>
    </source>
</evidence>
<dbReference type="SUPFAM" id="SSF142913">
    <property type="entry name" value="YktB/PF0168-like"/>
    <property type="match status" value="1"/>
</dbReference>
<protein>
    <submittedName>
        <fullName evidence="1">Uncharacterized protein</fullName>
    </submittedName>
</protein>
<name>A0A0R1HPI7_9LACO</name>
<dbReference type="Pfam" id="PF06335">
    <property type="entry name" value="DUF1054"/>
    <property type="match status" value="1"/>
</dbReference>
<reference evidence="1 2" key="1">
    <citation type="journal article" date="2015" name="Genome Announc.">
        <title>Expanding the biotechnology potential of lactobacilli through comparative genomics of 213 strains and associated genera.</title>
        <authorList>
            <person name="Sun Z."/>
            <person name="Harris H.M."/>
            <person name="McCann A."/>
            <person name="Guo C."/>
            <person name="Argimon S."/>
            <person name="Zhang W."/>
            <person name="Yang X."/>
            <person name="Jeffery I.B."/>
            <person name="Cooney J.C."/>
            <person name="Kagawa T.F."/>
            <person name="Liu W."/>
            <person name="Song Y."/>
            <person name="Salvetti E."/>
            <person name="Wrobel A."/>
            <person name="Rasinkangas P."/>
            <person name="Parkhill J."/>
            <person name="Rea M.C."/>
            <person name="O'Sullivan O."/>
            <person name="Ritari J."/>
            <person name="Douillard F.P."/>
            <person name="Paul Ross R."/>
            <person name="Yang R."/>
            <person name="Briner A.E."/>
            <person name="Felis G.E."/>
            <person name="de Vos W.M."/>
            <person name="Barrangou R."/>
            <person name="Klaenhammer T.R."/>
            <person name="Caufield P.W."/>
            <person name="Cui Y."/>
            <person name="Zhang H."/>
            <person name="O'Toole P.W."/>
        </authorList>
    </citation>
    <scope>NUCLEOTIDE SEQUENCE [LARGE SCALE GENOMIC DNA]</scope>
    <source>
        <strain evidence="1 2">JCM 15530</strain>
    </source>
</reference>
<organism evidence="1 2">
    <name type="scientific">Secundilactobacillus kimchicus JCM 15530</name>
    <dbReference type="NCBI Taxonomy" id="1302272"/>
    <lineage>
        <taxon>Bacteria</taxon>
        <taxon>Bacillati</taxon>
        <taxon>Bacillota</taxon>
        <taxon>Bacilli</taxon>
        <taxon>Lactobacillales</taxon>
        <taxon>Lactobacillaceae</taxon>
        <taxon>Secundilactobacillus</taxon>
    </lineage>
</organism>
<dbReference type="AlphaFoldDB" id="A0A0R1HPI7"/>
<gene>
    <name evidence="1" type="ORF">FC96_GL001991</name>
</gene>
<evidence type="ECO:0000313" key="1">
    <source>
        <dbReference type="EMBL" id="KRK48251.1"/>
    </source>
</evidence>
<proteinExistence type="predicted"/>
<accession>A0A0R1HPI7</accession>
<dbReference type="PATRIC" id="fig|1302272.5.peg.2031"/>